<proteinExistence type="inferred from homology"/>
<keyword evidence="5" id="KW-1015">Disulfide bond</keyword>
<keyword evidence="2 5" id="KW-0999">Mitochondrion inner membrane</keyword>
<reference evidence="8" key="1">
    <citation type="journal article" date="2012" name="Proc. Natl. Acad. Sci. U.S.A.">
        <title>Genome sequence of the button mushroom Agaricus bisporus reveals mechanisms governing adaptation to a humic-rich ecological niche.</title>
        <authorList>
            <person name="Morin E."/>
            <person name="Kohler A."/>
            <person name="Baker A.R."/>
            <person name="Foulongne-Oriol M."/>
            <person name="Lombard V."/>
            <person name="Nagy L.G."/>
            <person name="Ohm R.A."/>
            <person name="Patyshakuliyeva A."/>
            <person name="Brun A."/>
            <person name="Aerts A.L."/>
            <person name="Bailey A.M."/>
            <person name="Billette C."/>
            <person name="Coutinho P.M."/>
            <person name="Deakin G."/>
            <person name="Doddapaneni H."/>
            <person name="Floudas D."/>
            <person name="Grimwood J."/>
            <person name="Hilden K."/>
            <person name="Kuees U."/>
            <person name="LaButti K.M."/>
            <person name="Lapidus A."/>
            <person name="Lindquist E.A."/>
            <person name="Lucas S.M."/>
            <person name="Murat C."/>
            <person name="Riley R.W."/>
            <person name="Salamov A.A."/>
            <person name="Schmutz J."/>
            <person name="Subramanian V."/>
            <person name="Woesten H.A.B."/>
            <person name="Xu J."/>
            <person name="Eastwood D.C."/>
            <person name="Foster G.D."/>
            <person name="Sonnenberg A.S."/>
            <person name="Cullen D."/>
            <person name="de Vries R.P."/>
            <person name="Lundell T."/>
            <person name="Hibbett D.S."/>
            <person name="Henrissat B."/>
            <person name="Burton K.S."/>
            <person name="Kerrigan R.W."/>
            <person name="Challen M.P."/>
            <person name="Grigoriev I.V."/>
            <person name="Martin F."/>
        </authorList>
    </citation>
    <scope>NUCLEOTIDE SEQUENCE [LARGE SCALE GENOMIC DNA]</scope>
    <source>
        <strain evidence="8">JB137-S8 / ATCC MYA-4627 / FGSC 10392</strain>
    </source>
</reference>
<evidence type="ECO:0000256" key="2">
    <source>
        <dbReference type="ARBA" id="ARBA00022792"/>
    </source>
</evidence>
<evidence type="ECO:0000256" key="5">
    <source>
        <dbReference type="RuleBase" id="RU367043"/>
    </source>
</evidence>
<evidence type="ECO:0000256" key="4">
    <source>
        <dbReference type="ARBA" id="ARBA00023010"/>
    </source>
</evidence>
<dbReference type="Proteomes" id="UP000008493">
    <property type="component" value="Unassembled WGS sequence"/>
</dbReference>
<dbReference type="HOGENOM" id="CLU_141397_1_0_1"/>
<organism evidence="7 8">
    <name type="scientific">Agaricus bisporus var. burnettii (strain JB137-S8 / ATCC MYA-4627 / FGSC 10392)</name>
    <name type="common">White button mushroom</name>
    <dbReference type="NCBI Taxonomy" id="597362"/>
    <lineage>
        <taxon>Eukaryota</taxon>
        <taxon>Fungi</taxon>
        <taxon>Dikarya</taxon>
        <taxon>Basidiomycota</taxon>
        <taxon>Agaricomycotina</taxon>
        <taxon>Agaricomycetes</taxon>
        <taxon>Agaricomycetidae</taxon>
        <taxon>Agaricales</taxon>
        <taxon>Agaricineae</taxon>
        <taxon>Agaricaceae</taxon>
        <taxon>Agaricus</taxon>
    </lineage>
</organism>
<keyword evidence="5" id="KW-0496">Mitochondrion</keyword>
<dbReference type="GO" id="GO:0015031">
    <property type="term" value="P:protein transport"/>
    <property type="evidence" value="ECO:0007669"/>
    <property type="project" value="UniProtKB-KW"/>
</dbReference>
<dbReference type="SUPFAM" id="SSF144122">
    <property type="entry name" value="Tim10-like"/>
    <property type="match status" value="1"/>
</dbReference>
<protein>
    <recommendedName>
        <fullName evidence="5">Mitochondrial import inner membrane translocase subunit</fullName>
    </recommendedName>
</protein>
<comment type="similarity">
    <text evidence="1 5">Belongs to the small Tim family.</text>
</comment>
<dbReference type="InterPro" id="IPR035427">
    <property type="entry name" value="Tim10-like_dom_sf"/>
</dbReference>
<dbReference type="GO" id="GO:0005743">
    <property type="term" value="C:mitochondrial inner membrane"/>
    <property type="evidence" value="ECO:0007669"/>
    <property type="project" value="UniProtKB-SubCell"/>
</dbReference>
<name>K5WA16_AGABU</name>
<dbReference type="EMBL" id="JH971385">
    <property type="protein sequence ID" value="EKM83714.1"/>
    <property type="molecule type" value="Genomic_DNA"/>
</dbReference>
<comment type="function">
    <text evidence="5">Mitochondrial intermembrane chaperone that participates in the import and insertion of some multi-pass transmembrane proteins into the mitochondrial inner membrane. Also required for the transfer of beta-barrel precursors from the TOM complex to the sorting and assembly machinery (SAM complex) of the outer membrane. Acts as a chaperone-like protein that protects the hydrophobic precursors from aggregation and guide them through the mitochondrial intermembrane space.</text>
</comment>
<comment type="subunit">
    <text evidence="5">Heterohexamer.</text>
</comment>
<dbReference type="STRING" id="597362.K5WA16"/>
<dbReference type="InParanoid" id="K5WA16"/>
<comment type="subcellular location">
    <subcellularLocation>
        <location evidence="5">Mitochondrion inner membrane</location>
        <topology evidence="5">Peripheral membrane protein</topology>
        <orientation evidence="5">Intermembrane side</orientation>
    </subcellularLocation>
</comment>
<dbReference type="Pfam" id="PF02953">
    <property type="entry name" value="zf-Tim10_DDP"/>
    <property type="match status" value="1"/>
</dbReference>
<dbReference type="eggNOG" id="KOG3489">
    <property type="taxonomic scope" value="Eukaryota"/>
</dbReference>
<gene>
    <name evidence="7" type="ORF">AGABI1DRAFT_96688</name>
</gene>
<keyword evidence="4 5" id="KW-0811">Translocation</keyword>
<feature type="domain" description="Tim10-like" evidence="6">
    <location>
        <begin position="16"/>
        <end position="77"/>
    </location>
</feature>
<dbReference type="OMA" id="NEICWDK"/>
<dbReference type="KEGG" id="abp:AGABI1DRAFT96688"/>
<evidence type="ECO:0000313" key="8">
    <source>
        <dbReference type="Proteomes" id="UP000008493"/>
    </source>
</evidence>
<dbReference type="RefSeq" id="XP_007325563.1">
    <property type="nucleotide sequence ID" value="XM_007325501.1"/>
</dbReference>
<dbReference type="FunCoup" id="K5WA16">
    <property type="interactions" value="123"/>
</dbReference>
<evidence type="ECO:0000259" key="6">
    <source>
        <dbReference type="Pfam" id="PF02953"/>
    </source>
</evidence>
<evidence type="ECO:0000256" key="3">
    <source>
        <dbReference type="ARBA" id="ARBA00022927"/>
    </source>
</evidence>
<comment type="domain">
    <text evidence="5">The twin CX3C motif contains 4 conserved Cys residues that form 2 disulfide bonds in the mitochondrial intermembrane space.</text>
</comment>
<keyword evidence="3 5" id="KW-0653">Protein transport</keyword>
<dbReference type="AlphaFoldDB" id="K5WA16"/>
<evidence type="ECO:0000256" key="1">
    <source>
        <dbReference type="ARBA" id="ARBA00006720"/>
    </source>
</evidence>
<evidence type="ECO:0000313" key="7">
    <source>
        <dbReference type="EMBL" id="EKM83714.1"/>
    </source>
</evidence>
<keyword evidence="2 5" id="KW-0472">Membrane</keyword>
<dbReference type="InterPro" id="IPR004217">
    <property type="entry name" value="Tim10-like"/>
</dbReference>
<keyword evidence="5" id="KW-0143">Chaperone</keyword>
<sequence>MADQLDPTTQRELAHFIEQEQNQARLQSSIHRLTSTCWDKCITGSVGNSFSRSEEACLANCVQRFMDTTLYLMDEIQNKRGSR</sequence>
<keyword evidence="5" id="KW-0813">Transport</keyword>
<dbReference type="OrthoDB" id="344165at2759"/>
<dbReference type="GeneID" id="18832897"/>
<dbReference type="Gene3D" id="1.10.287.810">
    <property type="entry name" value="Mitochondrial import inner membrane translocase subunit tim13 like domains"/>
    <property type="match status" value="1"/>
</dbReference>
<keyword evidence="8" id="KW-1185">Reference proteome</keyword>
<accession>K5WA16</accession>